<feature type="non-terminal residue" evidence="1">
    <location>
        <position position="1"/>
    </location>
</feature>
<protein>
    <submittedName>
        <fullName evidence="1">Uncharacterized protein</fullName>
    </submittedName>
</protein>
<evidence type="ECO:0000313" key="2">
    <source>
        <dbReference type="Proteomes" id="UP000663831"/>
    </source>
</evidence>
<reference evidence="1" key="1">
    <citation type="submission" date="2021-01" db="EMBL/GenBank/DDBJ databases">
        <authorList>
            <person name="Kaushik A."/>
        </authorList>
    </citation>
    <scope>NUCLEOTIDE SEQUENCE</scope>
    <source>
        <strain evidence="1">AG3-1AP</strain>
    </source>
</reference>
<proteinExistence type="predicted"/>
<accession>A0A8H3HQ21</accession>
<comment type="caution">
    <text evidence="1">The sequence shown here is derived from an EMBL/GenBank/DDBJ whole genome shotgun (WGS) entry which is preliminary data.</text>
</comment>
<dbReference type="AlphaFoldDB" id="A0A8H3HQ21"/>
<sequence>LILDEVITSEEKLMQHLSAAHKITDPIIEKHYVPQIIEEPERSELDFYDPDEFGEFGEFDEGEGCTYARDHFRMYGRRRNKHHYYRSRCYYDGGGDDEWW</sequence>
<organism evidence="1 2">
    <name type="scientific">Rhizoctonia solani</name>
    <dbReference type="NCBI Taxonomy" id="456999"/>
    <lineage>
        <taxon>Eukaryota</taxon>
        <taxon>Fungi</taxon>
        <taxon>Dikarya</taxon>
        <taxon>Basidiomycota</taxon>
        <taxon>Agaricomycotina</taxon>
        <taxon>Agaricomycetes</taxon>
        <taxon>Cantharellales</taxon>
        <taxon>Ceratobasidiaceae</taxon>
        <taxon>Rhizoctonia</taxon>
    </lineage>
</organism>
<dbReference type="Proteomes" id="UP000663831">
    <property type="component" value="Unassembled WGS sequence"/>
</dbReference>
<name>A0A8H3HQ21_9AGAM</name>
<dbReference type="EMBL" id="CAJMWV010007029">
    <property type="protein sequence ID" value="CAE6526203.1"/>
    <property type="molecule type" value="Genomic_DNA"/>
</dbReference>
<evidence type="ECO:0000313" key="1">
    <source>
        <dbReference type="EMBL" id="CAE6526203.1"/>
    </source>
</evidence>
<gene>
    <name evidence="1" type="ORF">RDB_LOCUS151651</name>
</gene>